<dbReference type="EMBL" id="JANAVB010021796">
    <property type="protein sequence ID" value="KAJ6825026.1"/>
    <property type="molecule type" value="Genomic_DNA"/>
</dbReference>
<dbReference type="InterPro" id="IPR022212">
    <property type="entry name" value="DUF3741"/>
</dbReference>
<feature type="compositionally biased region" description="Basic and acidic residues" evidence="1">
    <location>
        <begin position="352"/>
        <end position="368"/>
    </location>
</feature>
<evidence type="ECO:0000259" key="2">
    <source>
        <dbReference type="Pfam" id="PF12552"/>
    </source>
</evidence>
<feature type="compositionally biased region" description="Polar residues" evidence="1">
    <location>
        <begin position="143"/>
        <end position="153"/>
    </location>
</feature>
<feature type="region of interest" description="Disordered" evidence="1">
    <location>
        <begin position="275"/>
        <end position="299"/>
    </location>
</feature>
<feature type="domain" description="DUF4378" evidence="3">
    <location>
        <begin position="709"/>
        <end position="856"/>
    </location>
</feature>
<accession>A0AAX6G8G8</accession>
<feature type="compositionally biased region" description="Low complexity" evidence="1">
    <location>
        <begin position="337"/>
        <end position="351"/>
    </location>
</feature>
<feature type="region of interest" description="Disordered" evidence="1">
    <location>
        <begin position="330"/>
        <end position="368"/>
    </location>
</feature>
<protein>
    <recommendedName>
        <fullName evidence="6">DUF4378 domain-containing protein</fullName>
    </recommendedName>
</protein>
<dbReference type="Pfam" id="PF12552">
    <property type="entry name" value="DUF3741"/>
    <property type="match status" value="1"/>
</dbReference>
<evidence type="ECO:0000259" key="3">
    <source>
        <dbReference type="Pfam" id="PF14309"/>
    </source>
</evidence>
<feature type="domain" description="DUF3741" evidence="2">
    <location>
        <begin position="217"/>
        <end position="259"/>
    </location>
</feature>
<feature type="compositionally biased region" description="Basic and acidic residues" evidence="1">
    <location>
        <begin position="275"/>
        <end position="287"/>
    </location>
</feature>
<dbReference type="Pfam" id="PF14309">
    <property type="entry name" value="DUF4378"/>
    <property type="match status" value="1"/>
</dbReference>
<name>A0AAX6G8G8_IRIPA</name>
<feature type="region of interest" description="Disordered" evidence="1">
    <location>
        <begin position="502"/>
        <end position="566"/>
    </location>
</feature>
<comment type="caution">
    <text evidence="4">The sequence shown here is derived from an EMBL/GenBank/DDBJ whole genome shotgun (WGS) entry which is preliminary data.</text>
</comment>
<sequence length="864" mass="97682">MAKKSRKQQVRPRKDNAGCMSGLISMFDFRQGRYTRRLLSDKKFGSRQEGGTVYSRNQFDVLTDFEEDSENAIDADAEGRVNLSKAGSIKALMEEEMSGSHTSMNISSSAIEKIKSEMVFESNIERNQKQTNNKLSSDHDANESFTYQPNPSPSSTFDVNLAELLVNFCSENNKCQEKNVEVGDRKHDFRSESDLQNSLKQSILQKALGDFAEVLLDQKSVKSKLSIGNEQSQSREFMDALEILNSNKELFLKLLQDPNRLPMKHILELQNDQIGEHSHGSKHEEQASRSTSNKHNGHHFFKKKDKLKEAKASSESSHSQALDRIIVLKPSPGRNQHPSNASSSVHSPSHSSQDHQEKERAPSHFSLKEIKRRLRNMIGESKKERHLITMDGVLHKVPYGFKNSGENAKSYCSPERASQVPNFLKRGDQQANTKEHQPQIKWENATIANPLYRELDFYAEAKSRLTEMVTAGGENEIVPTIHKSTPLGRILQLPEYNILSPSLSPRKERVNDSSDNTRCSPVGKLKCEASSNESSLRQSIEHPESEGINPVDGTEADDSNPSHIGEGLIQIETGNNEVEECTNVDMPQEFSAIPGPFSEGCEEEGSCLMSELEPEEEPQPMTPCTSLSPNSTIVQKFEDPGDNIENRDRPSLVSVLEALSVDEMTIEHAELTDSRHHHFDENNDTPLQDQTSVASQTNLGTCTNEKETELQYVITVLEASGLNYKQFAERWQSSQQLLDPFLYDEVEISFDQKMDDSRLLFDCVNEVLVEIHERYLICSTWPSVIRPNIRPVPTGANFVEEVCDRFDQHLCLQSQCTLDQVVRRDLDGKTWMNLQLEAEITIAEIGELVVDYIMEETILELWEY</sequence>
<dbReference type="InterPro" id="IPR025486">
    <property type="entry name" value="DUF4378"/>
</dbReference>
<feature type="compositionally biased region" description="Polar residues" evidence="1">
    <location>
        <begin position="529"/>
        <end position="538"/>
    </location>
</feature>
<evidence type="ECO:0000313" key="5">
    <source>
        <dbReference type="Proteomes" id="UP001140949"/>
    </source>
</evidence>
<dbReference type="AlphaFoldDB" id="A0AAX6G8G8"/>
<dbReference type="Proteomes" id="UP001140949">
    <property type="component" value="Unassembled WGS sequence"/>
</dbReference>
<proteinExistence type="predicted"/>
<feature type="region of interest" description="Disordered" evidence="1">
    <location>
        <begin position="131"/>
        <end position="153"/>
    </location>
</feature>
<organism evidence="4 5">
    <name type="scientific">Iris pallida</name>
    <name type="common">Sweet iris</name>
    <dbReference type="NCBI Taxonomy" id="29817"/>
    <lineage>
        <taxon>Eukaryota</taxon>
        <taxon>Viridiplantae</taxon>
        <taxon>Streptophyta</taxon>
        <taxon>Embryophyta</taxon>
        <taxon>Tracheophyta</taxon>
        <taxon>Spermatophyta</taxon>
        <taxon>Magnoliopsida</taxon>
        <taxon>Liliopsida</taxon>
        <taxon>Asparagales</taxon>
        <taxon>Iridaceae</taxon>
        <taxon>Iridoideae</taxon>
        <taxon>Irideae</taxon>
        <taxon>Iris</taxon>
    </lineage>
</organism>
<evidence type="ECO:0000313" key="4">
    <source>
        <dbReference type="EMBL" id="KAJ6825026.1"/>
    </source>
</evidence>
<evidence type="ECO:0008006" key="6">
    <source>
        <dbReference type="Google" id="ProtNLM"/>
    </source>
</evidence>
<dbReference type="PANTHER" id="PTHR47212:SF4">
    <property type="entry name" value="ADHESIN-LIKE PROTEIN, PUTATIVE (DUF3741)-RELATED"/>
    <property type="match status" value="1"/>
</dbReference>
<reference evidence="4" key="1">
    <citation type="journal article" date="2023" name="GigaByte">
        <title>Genome assembly of the bearded iris, Iris pallida Lam.</title>
        <authorList>
            <person name="Bruccoleri R.E."/>
            <person name="Oakeley E.J."/>
            <person name="Faust A.M.E."/>
            <person name="Altorfer M."/>
            <person name="Dessus-Babus S."/>
            <person name="Burckhardt D."/>
            <person name="Oertli M."/>
            <person name="Naumann U."/>
            <person name="Petersen F."/>
            <person name="Wong J."/>
        </authorList>
    </citation>
    <scope>NUCLEOTIDE SEQUENCE</scope>
    <source>
        <strain evidence="4">GSM-AAB239-AS_SAM_17_03QT</strain>
    </source>
</reference>
<gene>
    <name evidence="4" type="ORF">M6B38_378175</name>
</gene>
<reference evidence="4" key="2">
    <citation type="submission" date="2023-04" db="EMBL/GenBank/DDBJ databases">
        <authorList>
            <person name="Bruccoleri R.E."/>
            <person name="Oakeley E.J."/>
            <person name="Faust A.-M."/>
            <person name="Dessus-Babus S."/>
            <person name="Altorfer M."/>
            <person name="Burckhardt D."/>
            <person name="Oertli M."/>
            <person name="Naumann U."/>
            <person name="Petersen F."/>
            <person name="Wong J."/>
        </authorList>
    </citation>
    <scope>NUCLEOTIDE SEQUENCE</scope>
    <source>
        <strain evidence="4">GSM-AAB239-AS_SAM_17_03QT</strain>
        <tissue evidence="4">Leaf</tissue>
    </source>
</reference>
<evidence type="ECO:0000256" key="1">
    <source>
        <dbReference type="SAM" id="MobiDB-lite"/>
    </source>
</evidence>
<dbReference type="PANTHER" id="PTHR47212">
    <property type="entry name" value="ADHESIN-LIKE PROTEIN, PUTATIVE (DUF3741)-RELATED"/>
    <property type="match status" value="1"/>
</dbReference>
<keyword evidence="5" id="KW-1185">Reference proteome</keyword>